<dbReference type="EMBL" id="MNCJ02000316">
    <property type="protein sequence ID" value="KAF5822236.1"/>
    <property type="molecule type" value="Genomic_DNA"/>
</dbReference>
<organism evidence="2 3">
    <name type="scientific">Helianthus annuus</name>
    <name type="common">Common sunflower</name>
    <dbReference type="NCBI Taxonomy" id="4232"/>
    <lineage>
        <taxon>Eukaryota</taxon>
        <taxon>Viridiplantae</taxon>
        <taxon>Streptophyta</taxon>
        <taxon>Embryophyta</taxon>
        <taxon>Tracheophyta</taxon>
        <taxon>Spermatophyta</taxon>
        <taxon>Magnoliopsida</taxon>
        <taxon>eudicotyledons</taxon>
        <taxon>Gunneridae</taxon>
        <taxon>Pentapetalae</taxon>
        <taxon>asterids</taxon>
        <taxon>campanulids</taxon>
        <taxon>Asterales</taxon>
        <taxon>Asteraceae</taxon>
        <taxon>Asteroideae</taxon>
        <taxon>Heliantheae alliance</taxon>
        <taxon>Heliantheae</taxon>
        <taxon>Helianthus</taxon>
    </lineage>
</organism>
<proteinExistence type="predicted"/>
<dbReference type="AlphaFoldDB" id="A0A251VPV5"/>
<dbReference type="Gramene" id="mRNA:HanXRQr2_Chr01g0024101">
    <property type="protein sequence ID" value="mRNA:HanXRQr2_Chr01g0024101"/>
    <property type="gene ID" value="HanXRQr2_Chr01g0024101"/>
</dbReference>
<evidence type="ECO:0000313" key="1">
    <source>
        <dbReference type="EMBL" id="KAF5822236.1"/>
    </source>
</evidence>
<sequence length="51" mass="5700">MTHVSHRRCNVSSSRAVLLGSLTGPDIILVSHMEKIRNTYIHHIFISAKAT</sequence>
<reference evidence="1" key="3">
    <citation type="submission" date="2020-06" db="EMBL/GenBank/DDBJ databases">
        <title>Helianthus annuus Genome sequencing and assembly Release 2.</title>
        <authorList>
            <person name="Gouzy J."/>
            <person name="Langlade N."/>
            <person name="Munos S."/>
        </authorList>
    </citation>
    <scope>NUCLEOTIDE SEQUENCE</scope>
    <source>
        <tissue evidence="1">Leaves</tissue>
    </source>
</reference>
<dbReference type="Proteomes" id="UP000215914">
    <property type="component" value="Chromosome 1"/>
</dbReference>
<gene>
    <name evidence="2" type="ORF">HannXRQ_Chr01g0020481</name>
    <name evidence="1" type="ORF">HanXRQr2_Chr01g0024101</name>
</gene>
<reference evidence="1 3" key="1">
    <citation type="journal article" date="2017" name="Nature">
        <title>The sunflower genome provides insights into oil metabolism, flowering and Asterid evolution.</title>
        <authorList>
            <person name="Badouin H."/>
            <person name="Gouzy J."/>
            <person name="Grassa C.J."/>
            <person name="Murat F."/>
            <person name="Staton S.E."/>
            <person name="Cottret L."/>
            <person name="Lelandais-Briere C."/>
            <person name="Owens G.L."/>
            <person name="Carrere S."/>
            <person name="Mayjonade B."/>
            <person name="Legrand L."/>
            <person name="Gill N."/>
            <person name="Kane N.C."/>
            <person name="Bowers J.E."/>
            <person name="Hubner S."/>
            <person name="Bellec A."/>
            <person name="Berard A."/>
            <person name="Berges H."/>
            <person name="Blanchet N."/>
            <person name="Boniface M.C."/>
            <person name="Brunel D."/>
            <person name="Catrice O."/>
            <person name="Chaidir N."/>
            <person name="Claudel C."/>
            <person name="Donnadieu C."/>
            <person name="Faraut T."/>
            <person name="Fievet G."/>
            <person name="Helmstetter N."/>
            <person name="King M."/>
            <person name="Knapp S.J."/>
            <person name="Lai Z."/>
            <person name="Le Paslier M.C."/>
            <person name="Lippi Y."/>
            <person name="Lorenzon L."/>
            <person name="Mandel J.R."/>
            <person name="Marage G."/>
            <person name="Marchand G."/>
            <person name="Marquand E."/>
            <person name="Bret-Mestries E."/>
            <person name="Morien E."/>
            <person name="Nambeesan S."/>
            <person name="Nguyen T."/>
            <person name="Pegot-Espagnet P."/>
            <person name="Pouilly N."/>
            <person name="Raftis F."/>
            <person name="Sallet E."/>
            <person name="Schiex T."/>
            <person name="Thomas J."/>
            <person name="Vandecasteele C."/>
            <person name="Vares D."/>
            <person name="Vear F."/>
            <person name="Vautrin S."/>
            <person name="Crespi M."/>
            <person name="Mangin B."/>
            <person name="Burke J.M."/>
            <person name="Salse J."/>
            <person name="Munos S."/>
            <person name="Vincourt P."/>
            <person name="Rieseberg L.H."/>
            <person name="Langlade N.B."/>
        </authorList>
    </citation>
    <scope>NUCLEOTIDE SEQUENCE [LARGE SCALE GENOMIC DNA]</scope>
    <source>
        <strain evidence="3">cv. SF193</strain>
        <tissue evidence="1">Leaves</tissue>
    </source>
</reference>
<dbReference type="InParanoid" id="A0A251VPV5"/>
<name>A0A251VPV5_HELAN</name>
<evidence type="ECO:0000313" key="3">
    <source>
        <dbReference type="Proteomes" id="UP000215914"/>
    </source>
</evidence>
<reference evidence="2" key="2">
    <citation type="submission" date="2017-02" db="EMBL/GenBank/DDBJ databases">
        <title>Sunflower complete genome.</title>
        <authorList>
            <person name="Langlade N."/>
            <person name="Munos S."/>
        </authorList>
    </citation>
    <scope>NUCLEOTIDE SEQUENCE [LARGE SCALE GENOMIC DNA]</scope>
    <source>
        <tissue evidence="2">Leaves</tissue>
    </source>
</reference>
<dbReference type="EMBL" id="CM007890">
    <property type="protein sequence ID" value="OTG37595.1"/>
    <property type="molecule type" value="Genomic_DNA"/>
</dbReference>
<accession>A0A251VPV5</accession>
<protein>
    <submittedName>
        <fullName evidence="2">Uncharacterized protein</fullName>
    </submittedName>
</protein>
<keyword evidence="3" id="KW-1185">Reference proteome</keyword>
<evidence type="ECO:0000313" key="2">
    <source>
        <dbReference type="EMBL" id="OTG37595.1"/>
    </source>
</evidence>